<protein>
    <submittedName>
        <fullName evidence="1">Uncharacterized protein</fullName>
    </submittedName>
</protein>
<dbReference type="EMBL" id="KN822009">
    <property type="protein sequence ID" value="KIM68388.1"/>
    <property type="molecule type" value="Genomic_DNA"/>
</dbReference>
<dbReference type="Proteomes" id="UP000053989">
    <property type="component" value="Unassembled WGS sequence"/>
</dbReference>
<name>A0A0C3A3Z7_9AGAM</name>
<accession>A0A0C3A3Z7</accession>
<gene>
    <name evidence="1" type="ORF">SCLCIDRAFT_1209211</name>
</gene>
<dbReference type="HOGENOM" id="CLU_2672568_0_0_1"/>
<evidence type="ECO:0000313" key="1">
    <source>
        <dbReference type="EMBL" id="KIM68388.1"/>
    </source>
</evidence>
<dbReference type="AlphaFoldDB" id="A0A0C3A3Z7"/>
<organism evidence="1 2">
    <name type="scientific">Scleroderma citrinum Foug A</name>
    <dbReference type="NCBI Taxonomy" id="1036808"/>
    <lineage>
        <taxon>Eukaryota</taxon>
        <taxon>Fungi</taxon>
        <taxon>Dikarya</taxon>
        <taxon>Basidiomycota</taxon>
        <taxon>Agaricomycotina</taxon>
        <taxon>Agaricomycetes</taxon>
        <taxon>Agaricomycetidae</taxon>
        <taxon>Boletales</taxon>
        <taxon>Sclerodermatineae</taxon>
        <taxon>Sclerodermataceae</taxon>
        <taxon>Scleroderma</taxon>
    </lineage>
</organism>
<evidence type="ECO:0000313" key="2">
    <source>
        <dbReference type="Proteomes" id="UP000053989"/>
    </source>
</evidence>
<proteinExistence type="predicted"/>
<keyword evidence="2" id="KW-1185">Reference proteome</keyword>
<reference evidence="2" key="2">
    <citation type="submission" date="2015-01" db="EMBL/GenBank/DDBJ databases">
        <title>Evolutionary Origins and Diversification of the Mycorrhizal Mutualists.</title>
        <authorList>
            <consortium name="DOE Joint Genome Institute"/>
            <consortium name="Mycorrhizal Genomics Consortium"/>
            <person name="Kohler A."/>
            <person name="Kuo A."/>
            <person name="Nagy L.G."/>
            <person name="Floudas D."/>
            <person name="Copeland A."/>
            <person name="Barry K.W."/>
            <person name="Cichocki N."/>
            <person name="Veneault-Fourrey C."/>
            <person name="LaButti K."/>
            <person name="Lindquist E.A."/>
            <person name="Lipzen A."/>
            <person name="Lundell T."/>
            <person name="Morin E."/>
            <person name="Murat C."/>
            <person name="Riley R."/>
            <person name="Ohm R."/>
            <person name="Sun H."/>
            <person name="Tunlid A."/>
            <person name="Henrissat B."/>
            <person name="Grigoriev I.V."/>
            <person name="Hibbett D.S."/>
            <person name="Martin F."/>
        </authorList>
    </citation>
    <scope>NUCLEOTIDE SEQUENCE [LARGE SCALE GENOMIC DNA]</scope>
    <source>
        <strain evidence="2">Foug A</strain>
    </source>
</reference>
<dbReference type="InParanoid" id="A0A0C3A3Z7"/>
<sequence length="75" mass="8584">MWLFVLTACSRTFRTGPRIRQNSTHDMYHLNDMAQQGIANHQLPLFGVRDHLSVKYNLLQGHSCQGIFDDAILPS</sequence>
<reference evidence="1 2" key="1">
    <citation type="submission" date="2014-04" db="EMBL/GenBank/DDBJ databases">
        <authorList>
            <consortium name="DOE Joint Genome Institute"/>
            <person name="Kuo A."/>
            <person name="Kohler A."/>
            <person name="Nagy L.G."/>
            <person name="Floudas D."/>
            <person name="Copeland A."/>
            <person name="Barry K.W."/>
            <person name="Cichocki N."/>
            <person name="Veneault-Fourrey C."/>
            <person name="LaButti K."/>
            <person name="Lindquist E.A."/>
            <person name="Lipzen A."/>
            <person name="Lundell T."/>
            <person name="Morin E."/>
            <person name="Murat C."/>
            <person name="Sun H."/>
            <person name="Tunlid A."/>
            <person name="Henrissat B."/>
            <person name="Grigoriev I.V."/>
            <person name="Hibbett D.S."/>
            <person name="Martin F."/>
            <person name="Nordberg H.P."/>
            <person name="Cantor M.N."/>
            <person name="Hua S.X."/>
        </authorList>
    </citation>
    <scope>NUCLEOTIDE SEQUENCE [LARGE SCALE GENOMIC DNA]</scope>
    <source>
        <strain evidence="1 2">Foug A</strain>
    </source>
</reference>